<dbReference type="GO" id="GO:0003676">
    <property type="term" value="F:nucleic acid binding"/>
    <property type="evidence" value="ECO:0007669"/>
    <property type="project" value="InterPro"/>
</dbReference>
<evidence type="ECO:0000259" key="5">
    <source>
        <dbReference type="PROSITE" id="PS51192"/>
    </source>
</evidence>
<keyword evidence="8" id="KW-1185">Reference proteome</keyword>
<feature type="domain" description="Helicase ATP-binding" evidence="5">
    <location>
        <begin position="114"/>
        <end position="241"/>
    </location>
</feature>
<name>F0ST38_RUBBR</name>
<dbReference type="PROSITE" id="PS51192">
    <property type="entry name" value="HELICASE_ATP_BIND_1"/>
    <property type="match status" value="1"/>
</dbReference>
<gene>
    <name evidence="7" type="ordered locus">Plabr_0566</name>
</gene>
<dbReference type="Pfam" id="PF00270">
    <property type="entry name" value="DEAD"/>
    <property type="match status" value="1"/>
</dbReference>
<dbReference type="Pfam" id="PF00271">
    <property type="entry name" value="Helicase_C"/>
    <property type="match status" value="1"/>
</dbReference>
<dbReference type="Gene3D" id="3.40.50.300">
    <property type="entry name" value="P-loop containing nucleotide triphosphate hydrolases"/>
    <property type="match status" value="2"/>
</dbReference>
<reference evidence="8" key="1">
    <citation type="submission" date="2011-02" db="EMBL/GenBank/DDBJ databases">
        <title>The complete genome of Planctomyces brasiliensis DSM 5305.</title>
        <authorList>
            <person name="Lucas S."/>
            <person name="Copeland A."/>
            <person name="Lapidus A."/>
            <person name="Bruce D."/>
            <person name="Goodwin L."/>
            <person name="Pitluck S."/>
            <person name="Kyrpides N."/>
            <person name="Mavromatis K."/>
            <person name="Pagani I."/>
            <person name="Ivanova N."/>
            <person name="Ovchinnikova G."/>
            <person name="Lu M."/>
            <person name="Detter J.C."/>
            <person name="Han C."/>
            <person name="Land M."/>
            <person name="Hauser L."/>
            <person name="Markowitz V."/>
            <person name="Cheng J.-F."/>
            <person name="Hugenholtz P."/>
            <person name="Woyke T."/>
            <person name="Wu D."/>
            <person name="Tindall B."/>
            <person name="Pomrenke H.G."/>
            <person name="Brambilla E."/>
            <person name="Klenk H.-P."/>
            <person name="Eisen J.A."/>
        </authorList>
    </citation>
    <scope>NUCLEOTIDE SEQUENCE [LARGE SCALE GENOMIC DNA]</scope>
    <source>
        <strain evidence="8">ATCC 49424 / DSM 5305 / JCM 21570 / NBRC 103401 / IFAM 1448</strain>
    </source>
</reference>
<dbReference type="EMBL" id="CP002546">
    <property type="protein sequence ID" value="ADY58193.1"/>
    <property type="molecule type" value="Genomic_DNA"/>
</dbReference>
<organism evidence="7 8">
    <name type="scientific">Rubinisphaera brasiliensis (strain ATCC 49424 / DSM 5305 / JCM 21570 / IAM 15109 / NBRC 103401 / IFAM 1448)</name>
    <name type="common">Planctomyces brasiliensis</name>
    <dbReference type="NCBI Taxonomy" id="756272"/>
    <lineage>
        <taxon>Bacteria</taxon>
        <taxon>Pseudomonadati</taxon>
        <taxon>Planctomycetota</taxon>
        <taxon>Planctomycetia</taxon>
        <taxon>Planctomycetales</taxon>
        <taxon>Planctomycetaceae</taxon>
        <taxon>Rubinisphaera</taxon>
    </lineage>
</organism>
<dbReference type="InterPro" id="IPR027417">
    <property type="entry name" value="P-loop_NTPase"/>
</dbReference>
<dbReference type="GO" id="GO:0016787">
    <property type="term" value="F:hydrolase activity"/>
    <property type="evidence" value="ECO:0007669"/>
    <property type="project" value="UniProtKB-KW"/>
</dbReference>
<accession>F0ST38</accession>
<dbReference type="PROSITE" id="PS51194">
    <property type="entry name" value="HELICASE_CTER"/>
    <property type="match status" value="1"/>
</dbReference>
<protein>
    <submittedName>
        <fullName evidence="7">Helicase domain protein</fullName>
    </submittedName>
</protein>
<dbReference type="PANTHER" id="PTHR12131">
    <property type="entry name" value="ATP-DEPENDENT RNA AND DNA HELICASE"/>
    <property type="match status" value="1"/>
</dbReference>
<feature type="domain" description="Helicase C-terminal" evidence="6">
    <location>
        <begin position="291"/>
        <end position="491"/>
    </location>
</feature>
<dbReference type="AlphaFoldDB" id="F0ST38"/>
<evidence type="ECO:0000256" key="2">
    <source>
        <dbReference type="ARBA" id="ARBA00022801"/>
    </source>
</evidence>
<evidence type="ECO:0000256" key="4">
    <source>
        <dbReference type="ARBA" id="ARBA00022840"/>
    </source>
</evidence>
<dbReference type="InterPro" id="IPR050699">
    <property type="entry name" value="RNA-DNA_Helicase"/>
</dbReference>
<dbReference type="HOGENOM" id="CLU_025497_0_0_0"/>
<evidence type="ECO:0000256" key="3">
    <source>
        <dbReference type="ARBA" id="ARBA00022806"/>
    </source>
</evidence>
<dbReference type="PANTHER" id="PTHR12131:SF1">
    <property type="entry name" value="ATP-DEPENDENT RNA HELICASE SUPV3L1, MITOCHONDRIAL-RELATED"/>
    <property type="match status" value="1"/>
</dbReference>
<sequence>MPIDNSLASRVRKNISSLPTQSGELFSLLSQLCAVVNSDPQDPVSHDLVLRAMEHREAFGEMSSVLDGLVRNIGLFPYLDRESLSLADAIAYESHRPIGFDDDIVFHRAQAHIYHLLLRGENVALSAPTSFGKSLIIDAIIASGKHSHIAIVVPALALIDETRRRLASRFGNKYKIITRTSQSPSPQNIYILTQERVLEFPNFDSLDFFVIDEFYKLSVDSGDKERAILLNNALYKLLKTGAQFYMLGPNIDAMNTQNHMRVELRFVKEPHYHTVATQVHRVKAGDGELATLTNLCNKIEGATIIFCKSPDRAAEVAKHLSTQRNLRLSKSLQNAIEWIDTHFHPEWHFSEALSKGIGVHHGRIPRSLGQYVVRKFNDGEIDILVCTSTLIEGVNTKARNIVVFDNTINKKRIDRFTFNNIKGRSGRMFEFFVGHVYVFHVDPQQDLPRIEIPIFSPDESTPDSLLVQVDEKDLNDKAVEKRRRFQEQDVLPFEIIQRNNGVDPETQIELAIAIGELTSNKMKLLSWKQVPNYRQLSFVCDLIYEHLDGRSVRGGSLWKSTQLAARINQLKNRRTLREMIVTQRDYADSFDESVTSVLNFLRTWASFHFPRKLRVIHNIQEHVLPQFGIAAGDYELFSYLVENWHLDPVITALDEYGLPVELGRKLERQIGTNGDFDEAIIRLKNLDISTLKLSDFERELLEDVQSFL</sequence>
<dbReference type="RefSeq" id="WP_013626936.1">
    <property type="nucleotide sequence ID" value="NC_015174.1"/>
</dbReference>
<dbReference type="InterPro" id="IPR011545">
    <property type="entry name" value="DEAD/DEAH_box_helicase_dom"/>
</dbReference>
<dbReference type="InterPro" id="IPR014001">
    <property type="entry name" value="Helicase_ATP-bd"/>
</dbReference>
<evidence type="ECO:0000313" key="8">
    <source>
        <dbReference type="Proteomes" id="UP000006860"/>
    </source>
</evidence>
<evidence type="ECO:0000313" key="7">
    <source>
        <dbReference type="EMBL" id="ADY58193.1"/>
    </source>
</evidence>
<dbReference type="SMART" id="SM00490">
    <property type="entry name" value="HELICc"/>
    <property type="match status" value="1"/>
</dbReference>
<keyword evidence="4" id="KW-0067">ATP-binding</keyword>
<keyword evidence="1" id="KW-0547">Nucleotide-binding</keyword>
<dbReference type="Proteomes" id="UP000006860">
    <property type="component" value="Chromosome"/>
</dbReference>
<dbReference type="KEGG" id="pbs:Plabr_0566"/>
<keyword evidence="2" id="KW-0378">Hydrolase</keyword>
<evidence type="ECO:0000256" key="1">
    <source>
        <dbReference type="ARBA" id="ARBA00022741"/>
    </source>
</evidence>
<dbReference type="SUPFAM" id="SSF52540">
    <property type="entry name" value="P-loop containing nucleoside triphosphate hydrolases"/>
    <property type="match status" value="2"/>
</dbReference>
<dbReference type="OrthoDB" id="221352at2"/>
<dbReference type="GO" id="GO:0004386">
    <property type="term" value="F:helicase activity"/>
    <property type="evidence" value="ECO:0007669"/>
    <property type="project" value="UniProtKB-KW"/>
</dbReference>
<dbReference type="eggNOG" id="COG1204">
    <property type="taxonomic scope" value="Bacteria"/>
</dbReference>
<dbReference type="InterPro" id="IPR001650">
    <property type="entry name" value="Helicase_C-like"/>
</dbReference>
<proteinExistence type="predicted"/>
<dbReference type="STRING" id="756272.Plabr_0566"/>
<dbReference type="GO" id="GO:0005524">
    <property type="term" value="F:ATP binding"/>
    <property type="evidence" value="ECO:0007669"/>
    <property type="project" value="UniProtKB-KW"/>
</dbReference>
<evidence type="ECO:0000259" key="6">
    <source>
        <dbReference type="PROSITE" id="PS51194"/>
    </source>
</evidence>
<keyword evidence="3 7" id="KW-0347">Helicase</keyword>